<dbReference type="SUPFAM" id="SSF144059">
    <property type="entry name" value="ImpE-like"/>
    <property type="match status" value="1"/>
</dbReference>
<organism evidence="1 2">
    <name type="scientific">Pseudoxanthomonas putridarboris</name>
    <dbReference type="NCBI Taxonomy" id="752605"/>
    <lineage>
        <taxon>Bacteria</taxon>
        <taxon>Pseudomonadati</taxon>
        <taxon>Pseudomonadota</taxon>
        <taxon>Gammaproteobacteria</taxon>
        <taxon>Lysobacterales</taxon>
        <taxon>Lysobacteraceae</taxon>
        <taxon>Pseudoxanthomonas</taxon>
    </lineage>
</organism>
<sequence length="270" mass="29609">MNAVRSHDAAAALLKSGAVEDAMRELAAQVRRDPANAALRVFLFQLLSVLGQWDRARDQLRAAGELDPRNALLANAYNVVLDAERERGEVLAGAWTPTMIGQPAQWQAQLLQALRWNLQGHHLQASRSRSLAFEQAEAIGGSIDGTRFEWIADADPRFGPCLEIVLRDGYAWVPFSQLRELSFEPPQDLRDVIWAPVQVTWADGGRATGFVPGRYPATERAADGDLLLARRTGWTDIGGGYFVGSGQRMLATDAGDYPLLDARTLVFDAA</sequence>
<evidence type="ECO:0000313" key="2">
    <source>
        <dbReference type="Proteomes" id="UP001459204"/>
    </source>
</evidence>
<name>A0ABU9J5Q3_9GAMM</name>
<evidence type="ECO:0000313" key="1">
    <source>
        <dbReference type="EMBL" id="MEL1265696.1"/>
    </source>
</evidence>
<dbReference type="Gene3D" id="1.25.40.10">
    <property type="entry name" value="Tetratricopeptide repeat domain"/>
    <property type="match status" value="1"/>
</dbReference>
<protein>
    <submittedName>
        <fullName evidence="1">Type VI secretion system accessory protein TagJ</fullName>
    </submittedName>
</protein>
<dbReference type="EMBL" id="JBBWWT010000008">
    <property type="protein sequence ID" value="MEL1265696.1"/>
    <property type="molecule type" value="Genomic_DNA"/>
</dbReference>
<reference evidence="1 2" key="1">
    <citation type="submission" date="2024-04" db="EMBL/GenBank/DDBJ databases">
        <title>Draft genome sequence of Pseudoxanthomonas putridarboris WD12.</title>
        <authorList>
            <person name="Oh J."/>
        </authorList>
    </citation>
    <scope>NUCLEOTIDE SEQUENCE [LARGE SCALE GENOMIC DNA]</scope>
    <source>
        <strain evidence="1 2">WD12</strain>
    </source>
</reference>
<dbReference type="Proteomes" id="UP001459204">
    <property type="component" value="Unassembled WGS sequence"/>
</dbReference>
<dbReference type="RefSeq" id="WP_341726870.1">
    <property type="nucleotide sequence ID" value="NZ_JBBWWT010000008.1"/>
</dbReference>
<keyword evidence="2" id="KW-1185">Reference proteome</keyword>
<dbReference type="PIRSF" id="PIRSF029288">
    <property type="entry name" value="SciE_ImpE"/>
    <property type="match status" value="1"/>
</dbReference>
<comment type="caution">
    <text evidence="1">The sequence shown here is derived from an EMBL/GenBank/DDBJ whole genome shotgun (WGS) entry which is preliminary data.</text>
</comment>
<dbReference type="Pfam" id="PF14559">
    <property type="entry name" value="TPR_19"/>
    <property type="match status" value="1"/>
</dbReference>
<dbReference type="InterPro" id="IPR011990">
    <property type="entry name" value="TPR-like_helical_dom_sf"/>
</dbReference>
<dbReference type="InterPro" id="IPR009211">
    <property type="entry name" value="TagJ"/>
</dbReference>
<proteinExistence type="predicted"/>
<accession>A0ABU9J5Q3</accession>
<dbReference type="Pfam" id="PF07024">
    <property type="entry name" value="ImpE"/>
    <property type="match status" value="1"/>
</dbReference>
<gene>
    <name evidence="1" type="ORF">AAD027_15180</name>
</gene>